<dbReference type="PROSITE" id="PS00518">
    <property type="entry name" value="ZF_RING_1"/>
    <property type="match status" value="1"/>
</dbReference>
<sequence length="452" mass="50212">MFLADNDLQGSDGSGSLGGPDVRRRIPIKLISKQPLRSKPPLRVPRPGGRVSKSEPVDDDNFGFKQEERFDCGVKDVYGNQRRFPQVLFWDFKLNLVGERDKCPIHFCDKCGLPIHLYGRMIPCKHVFCYDCALLHEKKGDKMCPGLTLYSCSDPVQRIEQCQRGALWMCSVVPGCKRTYLSERDLQAHVNHRHLRAKSGRGSQDPLHLPPPSEHPDRYRAPPPHLPKNHAHMPHGPPHDPYGQPPPGAHDQPPPGAETFRISTVTTRKHSNLITVPIQDDSGPGRDSMPPSQPPPHHHPGDYPAQQPPVVSHPHHLMPQQHFGPPPPLLRPSAPPPMSTAPPPITPPPGHIMGQMPPYMNHPPPGRPPSTADLHLSMPRPRITTTPTSQRTRGPSARPSPSPEASVLACGRLPGARLLRECRDRPHRRDRCPGHTTRTRADTDPIISRDAS</sequence>
<evidence type="ECO:0000256" key="2">
    <source>
        <dbReference type="ARBA" id="ARBA00004123"/>
    </source>
</evidence>
<evidence type="ECO:0000259" key="15">
    <source>
        <dbReference type="Pfam" id="PF18408"/>
    </source>
</evidence>
<reference evidence="16" key="1">
    <citation type="submission" date="2025-08" db="UniProtKB">
        <authorList>
            <consortium name="Ensembl"/>
        </authorList>
    </citation>
    <scope>IDENTIFICATION</scope>
</reference>
<dbReference type="Gene3D" id="6.10.140.2210">
    <property type="match status" value="1"/>
</dbReference>
<dbReference type="PANTHER" id="PTHR13480">
    <property type="entry name" value="E3 UBIQUITIN-PROTEIN LIGASE HAKAI-RELATED"/>
    <property type="match status" value="1"/>
</dbReference>
<dbReference type="InterPro" id="IPR040380">
    <property type="entry name" value="HAKAI-like_RING-HC"/>
</dbReference>
<feature type="region of interest" description="Disordered" evidence="14">
    <location>
        <begin position="1"/>
        <end position="22"/>
    </location>
</feature>
<evidence type="ECO:0000256" key="7">
    <source>
        <dbReference type="ARBA" id="ARBA00022723"/>
    </source>
</evidence>
<feature type="compositionally biased region" description="Polar residues" evidence="14">
    <location>
        <begin position="383"/>
        <end position="393"/>
    </location>
</feature>
<keyword evidence="17" id="KW-1185">Reference proteome</keyword>
<dbReference type="InterPro" id="IPR041042">
    <property type="entry name" value="Znf_Hakai"/>
</dbReference>
<evidence type="ECO:0000256" key="14">
    <source>
        <dbReference type="SAM" id="MobiDB-lite"/>
    </source>
</evidence>
<reference evidence="16" key="2">
    <citation type="submission" date="2025-09" db="UniProtKB">
        <authorList>
            <consortium name="Ensembl"/>
        </authorList>
    </citation>
    <scope>IDENTIFICATION</scope>
</reference>
<feature type="domain" description="Hakai C2H2 zinc finger" evidence="15">
    <location>
        <begin position="165"/>
        <end position="196"/>
    </location>
</feature>
<dbReference type="UniPathway" id="UPA00143"/>
<feature type="region of interest" description="Disordered" evidence="14">
    <location>
        <begin position="193"/>
        <end position="452"/>
    </location>
</feature>
<dbReference type="GO" id="GO:0061630">
    <property type="term" value="F:ubiquitin protein ligase activity"/>
    <property type="evidence" value="ECO:0007669"/>
    <property type="project" value="UniProtKB-EC"/>
</dbReference>
<dbReference type="Ensembl" id="ENSNMLT00000025116.1">
    <property type="protein sequence ID" value="ENSNMLP00000022432.1"/>
    <property type="gene ID" value="ENSNMLG00000014490.1"/>
</dbReference>
<protein>
    <recommendedName>
        <fullName evidence="13">E3 ubiquitin-protein ligase Hakai</fullName>
        <ecNumber evidence="4">2.3.2.27</ecNumber>
    </recommendedName>
</protein>
<feature type="compositionally biased region" description="Low complexity" evidence="14">
    <location>
        <begin position="395"/>
        <end position="406"/>
    </location>
</feature>
<dbReference type="SMR" id="A0A8C6WPQ2"/>
<dbReference type="InterPro" id="IPR013083">
    <property type="entry name" value="Znf_RING/FYVE/PHD"/>
</dbReference>
<proteinExistence type="inferred from homology"/>
<dbReference type="AlphaFoldDB" id="A0A8C6WPQ2"/>
<dbReference type="Proteomes" id="UP000694523">
    <property type="component" value="Unplaced"/>
</dbReference>
<name>A0A8C6WPQ2_9GOBI</name>
<evidence type="ECO:0000256" key="12">
    <source>
        <dbReference type="ARBA" id="ARBA00038499"/>
    </source>
</evidence>
<evidence type="ECO:0000256" key="9">
    <source>
        <dbReference type="ARBA" id="ARBA00022786"/>
    </source>
</evidence>
<keyword evidence="7" id="KW-0479">Metal-binding</keyword>
<evidence type="ECO:0000256" key="1">
    <source>
        <dbReference type="ARBA" id="ARBA00000900"/>
    </source>
</evidence>
<dbReference type="GO" id="GO:0030155">
    <property type="term" value="P:regulation of cell adhesion"/>
    <property type="evidence" value="ECO:0007669"/>
    <property type="project" value="TreeGrafter"/>
</dbReference>
<comment type="pathway">
    <text evidence="3">Protein modification; protein ubiquitination.</text>
</comment>
<keyword evidence="8" id="KW-0863">Zinc-finger</keyword>
<feature type="compositionally biased region" description="Pro residues" evidence="14">
    <location>
        <begin position="324"/>
        <end position="350"/>
    </location>
</feature>
<evidence type="ECO:0000256" key="3">
    <source>
        <dbReference type="ARBA" id="ARBA00004906"/>
    </source>
</evidence>
<keyword evidence="5" id="KW-0217">Developmental protein</keyword>
<evidence type="ECO:0000313" key="16">
    <source>
        <dbReference type="Ensembl" id="ENSNMLP00000022432.1"/>
    </source>
</evidence>
<feature type="region of interest" description="Disordered" evidence="14">
    <location>
        <begin position="37"/>
        <end position="60"/>
    </location>
</feature>
<dbReference type="GO" id="GO:0008270">
    <property type="term" value="F:zinc ion binding"/>
    <property type="evidence" value="ECO:0007669"/>
    <property type="project" value="UniProtKB-KW"/>
</dbReference>
<evidence type="ECO:0000256" key="5">
    <source>
        <dbReference type="ARBA" id="ARBA00022473"/>
    </source>
</evidence>
<keyword evidence="6" id="KW-0808">Transferase</keyword>
<dbReference type="Gene3D" id="3.30.40.10">
    <property type="entry name" value="Zinc/RING finger domain, C3HC4 (zinc finger)"/>
    <property type="match status" value="1"/>
</dbReference>
<keyword evidence="11" id="KW-0539">Nucleus</keyword>
<comment type="subcellular location">
    <subcellularLocation>
        <location evidence="2">Nucleus</location>
    </subcellularLocation>
</comment>
<dbReference type="InterPro" id="IPR017907">
    <property type="entry name" value="Znf_RING_CS"/>
</dbReference>
<dbReference type="CDD" id="cd16508">
    <property type="entry name" value="RING-HC_HAKAI-like"/>
    <property type="match status" value="1"/>
</dbReference>
<dbReference type="PANTHER" id="PTHR13480:SF0">
    <property type="entry name" value="E3 UBIQUITIN-PROTEIN LIGASE HAKAI"/>
    <property type="match status" value="1"/>
</dbReference>
<dbReference type="FunFam" id="3.30.40.10:FF:000140">
    <property type="entry name" value="E3 ubiquitin-protein ligase Hakai isoform X2"/>
    <property type="match status" value="1"/>
</dbReference>
<evidence type="ECO:0000256" key="10">
    <source>
        <dbReference type="ARBA" id="ARBA00022833"/>
    </source>
</evidence>
<dbReference type="GO" id="GO:0016567">
    <property type="term" value="P:protein ubiquitination"/>
    <property type="evidence" value="ECO:0007669"/>
    <property type="project" value="UniProtKB-UniPathway"/>
</dbReference>
<dbReference type="GO" id="GO:0005634">
    <property type="term" value="C:nucleus"/>
    <property type="evidence" value="ECO:0007669"/>
    <property type="project" value="UniProtKB-SubCell"/>
</dbReference>
<keyword evidence="10" id="KW-0862">Zinc</keyword>
<organism evidence="16 17">
    <name type="scientific">Neogobius melanostomus</name>
    <name type="common">round goby</name>
    <dbReference type="NCBI Taxonomy" id="47308"/>
    <lineage>
        <taxon>Eukaryota</taxon>
        <taxon>Metazoa</taxon>
        <taxon>Chordata</taxon>
        <taxon>Craniata</taxon>
        <taxon>Vertebrata</taxon>
        <taxon>Euteleostomi</taxon>
        <taxon>Actinopterygii</taxon>
        <taxon>Neopterygii</taxon>
        <taxon>Teleostei</taxon>
        <taxon>Neoteleostei</taxon>
        <taxon>Acanthomorphata</taxon>
        <taxon>Gobiaria</taxon>
        <taxon>Gobiiformes</taxon>
        <taxon>Gobioidei</taxon>
        <taxon>Gobiidae</taxon>
        <taxon>Benthophilinae</taxon>
        <taxon>Neogobiini</taxon>
        <taxon>Neogobius</taxon>
    </lineage>
</organism>
<dbReference type="InterPro" id="IPR040383">
    <property type="entry name" value="HAKAI/CBLL2"/>
</dbReference>
<accession>A0A8C6WPQ2</accession>
<keyword evidence="9" id="KW-0833">Ubl conjugation pathway</keyword>
<comment type="catalytic activity">
    <reaction evidence="1">
        <text>S-ubiquitinyl-[E2 ubiquitin-conjugating enzyme]-L-cysteine + [acceptor protein]-L-lysine = [E2 ubiquitin-conjugating enzyme]-L-cysteine + N(6)-ubiquitinyl-[acceptor protein]-L-lysine.</text>
        <dbReference type="EC" id="2.3.2.27"/>
    </reaction>
</comment>
<evidence type="ECO:0000256" key="13">
    <source>
        <dbReference type="ARBA" id="ARBA00041081"/>
    </source>
</evidence>
<evidence type="ECO:0000256" key="6">
    <source>
        <dbReference type="ARBA" id="ARBA00022679"/>
    </source>
</evidence>
<dbReference type="EC" id="2.3.2.27" evidence="4"/>
<evidence type="ECO:0000313" key="17">
    <source>
        <dbReference type="Proteomes" id="UP000694523"/>
    </source>
</evidence>
<dbReference type="Pfam" id="PF18408">
    <property type="entry name" value="zf_Hakai"/>
    <property type="match status" value="1"/>
</dbReference>
<evidence type="ECO:0000256" key="11">
    <source>
        <dbReference type="ARBA" id="ARBA00023242"/>
    </source>
</evidence>
<comment type="similarity">
    <text evidence="12">Belongs to the Hakai family.</text>
</comment>
<evidence type="ECO:0000256" key="4">
    <source>
        <dbReference type="ARBA" id="ARBA00012483"/>
    </source>
</evidence>
<evidence type="ECO:0000256" key="8">
    <source>
        <dbReference type="ARBA" id="ARBA00022771"/>
    </source>
</evidence>
<feature type="compositionally biased region" description="Pro residues" evidence="14">
    <location>
        <begin position="235"/>
        <end position="256"/>
    </location>
</feature>